<evidence type="ECO:0000313" key="1">
    <source>
        <dbReference type="EMBL" id="KRX08899.1"/>
    </source>
</evidence>
<dbReference type="Proteomes" id="UP000054937">
    <property type="component" value="Unassembled WGS sequence"/>
</dbReference>
<protein>
    <submittedName>
        <fullName evidence="1">Uncharacterized protein</fullName>
    </submittedName>
</protein>
<organism evidence="1 2">
    <name type="scientific">Pseudocohnilembus persalinus</name>
    <name type="common">Ciliate</name>
    <dbReference type="NCBI Taxonomy" id="266149"/>
    <lineage>
        <taxon>Eukaryota</taxon>
        <taxon>Sar</taxon>
        <taxon>Alveolata</taxon>
        <taxon>Ciliophora</taxon>
        <taxon>Intramacronucleata</taxon>
        <taxon>Oligohymenophorea</taxon>
        <taxon>Scuticociliatia</taxon>
        <taxon>Philasterida</taxon>
        <taxon>Pseudocohnilembidae</taxon>
        <taxon>Pseudocohnilembus</taxon>
    </lineage>
</organism>
<proteinExistence type="predicted"/>
<sequence length="394" mass="46415">MGCTVVKSKKQQQTYQKNYPMQHYVNHSSYSDKDIKIKKKTSVDKNTQFKDQCNIDDIQQKYGKINNICNFIRNNQLKDDFSYNINQKQNEVNSRNNSQTALCANSKQSTNNQFLGTSNSLNQSNQNRKISKSLSYNIKMPILSREECNKLKISRHTQKQICFNQQFSLNLGKNNSCQKWGYQSCQQLLKQQTSKQIFNFDKYQQYLEHNIKNSPNQNEQGLYDNKLNKQQSQNENIGDYNKNQEKLQQKQENIINSQEFVDLEIQQLSSEFVCLQHDILQTDNKQINHSNQKNKSVYLLKQENKELNSIQDKDNNFKQNNQIEVGNTQQNQKGAFQNAINILEKQEDTQLINQEQIFDEFQNLDKYSDMEEIKIGHVQNSNVKHPFKQLNFQI</sequence>
<reference evidence="1 2" key="1">
    <citation type="journal article" date="2015" name="Sci. Rep.">
        <title>Genome of the facultative scuticociliatosis pathogen Pseudocohnilembus persalinus provides insight into its virulence through horizontal gene transfer.</title>
        <authorList>
            <person name="Xiong J."/>
            <person name="Wang G."/>
            <person name="Cheng J."/>
            <person name="Tian M."/>
            <person name="Pan X."/>
            <person name="Warren A."/>
            <person name="Jiang C."/>
            <person name="Yuan D."/>
            <person name="Miao W."/>
        </authorList>
    </citation>
    <scope>NUCLEOTIDE SEQUENCE [LARGE SCALE GENOMIC DNA]</scope>
    <source>
        <strain evidence="1">36N120E</strain>
    </source>
</reference>
<evidence type="ECO:0000313" key="2">
    <source>
        <dbReference type="Proteomes" id="UP000054937"/>
    </source>
</evidence>
<accession>A0A0V0R304</accession>
<keyword evidence="2" id="KW-1185">Reference proteome</keyword>
<dbReference type="AlphaFoldDB" id="A0A0V0R304"/>
<dbReference type="InParanoid" id="A0A0V0R304"/>
<gene>
    <name evidence="1" type="ORF">PPERSA_09003</name>
</gene>
<name>A0A0V0R304_PSEPJ</name>
<dbReference type="EMBL" id="LDAU01000057">
    <property type="protein sequence ID" value="KRX08899.1"/>
    <property type="molecule type" value="Genomic_DNA"/>
</dbReference>
<comment type="caution">
    <text evidence="1">The sequence shown here is derived from an EMBL/GenBank/DDBJ whole genome shotgun (WGS) entry which is preliminary data.</text>
</comment>